<name>A0A5C7J4G2_9BACT</name>
<dbReference type="AlphaFoldDB" id="A0A5C7J4G2"/>
<evidence type="ECO:0000313" key="2">
    <source>
        <dbReference type="Proteomes" id="UP000321026"/>
    </source>
</evidence>
<sequence length="150" mass="17086">MKTRTLHAIVEVRNGSTTIVKVTVPADMDSDEVLLKLVDKYESEWGFDPETDSISIIHDNDFESVNLCEQGTDDSATEPSAVEFLKWCNTPVHRSYGDLGFKLRVNPQFPDYDTYLILDESGRSVLPRGEYISTEEVYAYWLETRNGLKV</sequence>
<dbReference type="EMBL" id="SSDS01000081">
    <property type="protein sequence ID" value="TXG76178.1"/>
    <property type="molecule type" value="Genomic_DNA"/>
</dbReference>
<accession>A0A5C7J4G2</accession>
<proteinExistence type="predicted"/>
<evidence type="ECO:0000313" key="1">
    <source>
        <dbReference type="EMBL" id="TXG76178.1"/>
    </source>
</evidence>
<reference evidence="1 2" key="1">
    <citation type="submission" date="2018-09" db="EMBL/GenBank/DDBJ databases">
        <title>Metagenome Assembled Genomes from an Advanced Water Purification Facility.</title>
        <authorList>
            <person name="Stamps B.W."/>
            <person name="Spear J.R."/>
        </authorList>
    </citation>
    <scope>NUCLEOTIDE SEQUENCE [LARGE SCALE GENOMIC DNA]</scope>
    <source>
        <strain evidence="1">Bin_63_2</strain>
    </source>
</reference>
<protein>
    <submittedName>
        <fullName evidence="1">Uncharacterized protein</fullName>
    </submittedName>
</protein>
<organism evidence="1 2">
    <name type="scientific">Candidatus Dojkabacteria bacterium</name>
    <dbReference type="NCBI Taxonomy" id="2099670"/>
    <lineage>
        <taxon>Bacteria</taxon>
        <taxon>Candidatus Dojkabacteria</taxon>
    </lineage>
</organism>
<gene>
    <name evidence="1" type="ORF">E6Q11_05095</name>
</gene>
<dbReference type="Proteomes" id="UP000321026">
    <property type="component" value="Unassembled WGS sequence"/>
</dbReference>
<comment type="caution">
    <text evidence="1">The sequence shown here is derived from an EMBL/GenBank/DDBJ whole genome shotgun (WGS) entry which is preliminary data.</text>
</comment>